<dbReference type="Pfam" id="PF06739">
    <property type="entry name" value="SBBP"/>
    <property type="match status" value="1"/>
</dbReference>
<evidence type="ECO:0008006" key="2">
    <source>
        <dbReference type="Google" id="ProtNLM"/>
    </source>
</evidence>
<dbReference type="EMBL" id="UINC01045522">
    <property type="protein sequence ID" value="SVB52380.1"/>
    <property type="molecule type" value="Genomic_DNA"/>
</dbReference>
<reference evidence="1" key="1">
    <citation type="submission" date="2018-05" db="EMBL/GenBank/DDBJ databases">
        <authorList>
            <person name="Lanie J.A."/>
            <person name="Ng W.-L."/>
            <person name="Kazmierczak K.M."/>
            <person name="Andrzejewski T.M."/>
            <person name="Davidsen T.M."/>
            <person name="Wayne K.J."/>
            <person name="Tettelin H."/>
            <person name="Glass J.I."/>
            <person name="Rusch D."/>
            <person name="Podicherti R."/>
            <person name="Tsui H.-C.T."/>
            <person name="Winkler M.E."/>
        </authorList>
    </citation>
    <scope>NUCLEOTIDE SEQUENCE</scope>
</reference>
<protein>
    <recommendedName>
        <fullName evidence="2">SMP-30/Gluconolactonase/LRE-like region domain-containing protein</fullName>
    </recommendedName>
</protein>
<name>A0A382ENT6_9ZZZZ</name>
<dbReference type="InterPro" id="IPR010620">
    <property type="entry name" value="SBBP_repeat"/>
</dbReference>
<accession>A0A382ENT6</accession>
<evidence type="ECO:0000313" key="1">
    <source>
        <dbReference type="EMBL" id="SVB52380.1"/>
    </source>
</evidence>
<gene>
    <name evidence="1" type="ORF">METZ01_LOCUS205234</name>
</gene>
<proteinExistence type="predicted"/>
<dbReference type="AlphaFoldDB" id="A0A382ENT6"/>
<organism evidence="1">
    <name type="scientific">marine metagenome</name>
    <dbReference type="NCBI Taxonomy" id="408172"/>
    <lineage>
        <taxon>unclassified sequences</taxon>
        <taxon>metagenomes</taxon>
        <taxon>ecological metagenomes</taxon>
    </lineage>
</organism>
<sequence length="43" mass="4610">MKRPSIEVYKPFTLQLGTSGTDIAHGVTVDSPDNIYVTGNTEG</sequence>